<dbReference type="Gene3D" id="3.40.50.1820">
    <property type="entry name" value="alpha/beta hydrolase"/>
    <property type="match status" value="1"/>
</dbReference>
<dbReference type="SUPFAM" id="SSF53474">
    <property type="entry name" value="alpha/beta-Hydrolases"/>
    <property type="match status" value="1"/>
</dbReference>
<name>A0A644TVP6_9ZZZZ</name>
<gene>
    <name evidence="1" type="ORF">SDC9_16822</name>
</gene>
<proteinExistence type="predicted"/>
<protein>
    <submittedName>
        <fullName evidence="1">Uncharacterized protein</fullName>
    </submittedName>
</protein>
<sequence length="258" mass="27796">MGCTTPLAIDVHREALRCGFHEMRLPTQPFTLYGLLRPGLSPHSKVLRVYIEGDGHAWESRTRPSTDPTPRNPVTLRLAMADPGADTVLYLARPCQYVQGEDRRQCSKRYWTSARLGPEVINSLGAAITLAKAACGAEQVILVGFSGGGGAAALLAATREDVAFLGTVAGNLDTEAWADLQGVSPLTESLNPMAVAPSLQHLPQRHLSSRTDATMPPEISAKFCRAVNQSESCVVISGVPHGGPWQRYWGYDYSSGKP</sequence>
<accession>A0A644TVP6</accession>
<comment type="caution">
    <text evidence="1">The sequence shown here is derived from an EMBL/GenBank/DDBJ whole genome shotgun (WGS) entry which is preliminary data.</text>
</comment>
<evidence type="ECO:0000313" key="1">
    <source>
        <dbReference type="EMBL" id="MPL71054.1"/>
    </source>
</evidence>
<organism evidence="1">
    <name type="scientific">bioreactor metagenome</name>
    <dbReference type="NCBI Taxonomy" id="1076179"/>
    <lineage>
        <taxon>unclassified sequences</taxon>
        <taxon>metagenomes</taxon>
        <taxon>ecological metagenomes</taxon>
    </lineage>
</organism>
<dbReference type="EMBL" id="VSSQ01000056">
    <property type="protein sequence ID" value="MPL71054.1"/>
    <property type="molecule type" value="Genomic_DNA"/>
</dbReference>
<dbReference type="InterPro" id="IPR029058">
    <property type="entry name" value="AB_hydrolase_fold"/>
</dbReference>
<dbReference type="AlphaFoldDB" id="A0A644TVP6"/>
<reference evidence="1" key="1">
    <citation type="submission" date="2019-08" db="EMBL/GenBank/DDBJ databases">
        <authorList>
            <person name="Kucharzyk K."/>
            <person name="Murdoch R.W."/>
            <person name="Higgins S."/>
            <person name="Loffler F."/>
        </authorList>
    </citation>
    <scope>NUCLEOTIDE SEQUENCE</scope>
</reference>